<dbReference type="InterPro" id="IPR011048">
    <property type="entry name" value="Haem_d1_sf"/>
</dbReference>
<dbReference type="Gene3D" id="2.130.10.10">
    <property type="entry name" value="YVTN repeat-like/Quinoprotein amine dehydrogenase"/>
    <property type="match status" value="1"/>
</dbReference>
<comment type="similarity">
    <text evidence="1">Belongs to the cycloisomerase 2 family.</text>
</comment>
<dbReference type="Pfam" id="PF10282">
    <property type="entry name" value="Lactonase"/>
    <property type="match status" value="1"/>
</dbReference>
<evidence type="ECO:0000313" key="4">
    <source>
        <dbReference type="Proteomes" id="UP000679992"/>
    </source>
</evidence>
<name>A0ABQ4M827_9BACL</name>
<dbReference type="InterPro" id="IPR019405">
    <property type="entry name" value="Lactonase_7-beta_prop"/>
</dbReference>
<protein>
    <recommendedName>
        <fullName evidence="5">3-carboxymuconate cyclase</fullName>
    </recommendedName>
</protein>
<dbReference type="SUPFAM" id="SSF51004">
    <property type="entry name" value="C-terminal (heme d1) domain of cytochrome cd1-nitrite reductase"/>
    <property type="match status" value="1"/>
</dbReference>
<dbReference type="PANTHER" id="PTHR30344:SF1">
    <property type="entry name" value="6-PHOSPHOGLUCONOLACTONASE"/>
    <property type="match status" value="1"/>
</dbReference>
<dbReference type="RefSeq" id="WP_213654084.1">
    <property type="nucleotide sequence ID" value="NZ_BOSL01000003.1"/>
</dbReference>
<dbReference type="InterPro" id="IPR050282">
    <property type="entry name" value="Cycloisomerase_2"/>
</dbReference>
<proteinExistence type="inferred from homology"/>
<evidence type="ECO:0000256" key="2">
    <source>
        <dbReference type="SAM" id="MobiDB-lite"/>
    </source>
</evidence>
<comment type="caution">
    <text evidence="3">The sequence shown here is derived from an EMBL/GenBank/DDBJ whole genome shotgun (WGS) entry which is preliminary data.</text>
</comment>
<evidence type="ECO:0008006" key="5">
    <source>
        <dbReference type="Google" id="ProtNLM"/>
    </source>
</evidence>
<keyword evidence="4" id="KW-1185">Reference proteome</keyword>
<accession>A0ABQ4M827</accession>
<organism evidence="3 4">
    <name type="scientific">Paenibacillus vini</name>
    <dbReference type="NCBI Taxonomy" id="1476024"/>
    <lineage>
        <taxon>Bacteria</taxon>
        <taxon>Bacillati</taxon>
        <taxon>Bacillota</taxon>
        <taxon>Bacilli</taxon>
        <taxon>Bacillales</taxon>
        <taxon>Paenibacillaceae</taxon>
        <taxon>Paenibacillus</taxon>
    </lineage>
</organism>
<gene>
    <name evidence="3" type="ORF">J42TS3_11730</name>
</gene>
<evidence type="ECO:0000256" key="1">
    <source>
        <dbReference type="ARBA" id="ARBA00005564"/>
    </source>
</evidence>
<evidence type="ECO:0000313" key="3">
    <source>
        <dbReference type="EMBL" id="GIP52138.1"/>
    </source>
</evidence>
<dbReference type="PANTHER" id="PTHR30344">
    <property type="entry name" value="6-PHOSPHOGLUCONOLACTONASE-RELATED"/>
    <property type="match status" value="1"/>
</dbReference>
<sequence length="363" mass="39338">MSQIKERLLLFVGSYAEAADPGVYVYELDVEAEQFRRLDAVSGMKNPTFVCVNAENRKVYAISEGKTEGGERTGEAIAFSVASETGTLSELNRIRTIQPSTSHIQKDDAGKFVAVSGYHGGNVGLVKLAADGRLLELSDEQQHEGHGADPVRQDRPHPHSARFSPDGRFMLVADLGLDLVRTYAVDQEAGTLKPVSDAQTPPGSGPRHLAFHPDGKYVYSINEVGNSITAYKFDAESGELTPLETLSTLPENYEGENTTAEIAVSNDGRYLYGSNRGHDSIVQFSIDPESGKLSLVEHVSTEGGHPRHFALTPAGDYLVAANRDSDNLVLFKVDRESGRLQCTGRTETVPKPVCVQPVLIPLA</sequence>
<reference evidence="3 4" key="1">
    <citation type="submission" date="2021-03" db="EMBL/GenBank/DDBJ databases">
        <title>Antimicrobial resistance genes in bacteria isolated from Japanese honey, and their potential for conferring macrolide and lincosamide resistance in the American foulbrood pathogen Paenibacillus larvae.</title>
        <authorList>
            <person name="Okamoto M."/>
            <person name="Kumagai M."/>
            <person name="Kanamori H."/>
            <person name="Takamatsu D."/>
        </authorList>
    </citation>
    <scope>NUCLEOTIDE SEQUENCE [LARGE SCALE GENOMIC DNA]</scope>
    <source>
        <strain evidence="3 4">J42TS3</strain>
    </source>
</reference>
<feature type="region of interest" description="Disordered" evidence="2">
    <location>
        <begin position="140"/>
        <end position="165"/>
    </location>
</feature>
<dbReference type="InterPro" id="IPR015943">
    <property type="entry name" value="WD40/YVTN_repeat-like_dom_sf"/>
</dbReference>
<dbReference type="EMBL" id="BOSL01000003">
    <property type="protein sequence ID" value="GIP52138.1"/>
    <property type="molecule type" value="Genomic_DNA"/>
</dbReference>
<feature type="compositionally biased region" description="Basic and acidic residues" evidence="2">
    <location>
        <begin position="140"/>
        <end position="157"/>
    </location>
</feature>
<dbReference type="Proteomes" id="UP000679992">
    <property type="component" value="Unassembled WGS sequence"/>
</dbReference>